<accession>A0AAU8III4</accession>
<organism evidence="2">
    <name type="scientific">Sporolactobacillus sp. Y61</name>
    <dbReference type="NCBI Taxonomy" id="3160863"/>
    <lineage>
        <taxon>Bacteria</taxon>
        <taxon>Bacillati</taxon>
        <taxon>Bacillota</taxon>
        <taxon>Bacilli</taxon>
        <taxon>Bacillales</taxon>
        <taxon>Sporolactobacillaceae</taxon>
        <taxon>Sporolactobacillus</taxon>
    </lineage>
</organism>
<dbReference type="PROSITE" id="PS51819">
    <property type="entry name" value="VOC"/>
    <property type="match status" value="1"/>
</dbReference>
<dbReference type="Gene3D" id="3.10.180.10">
    <property type="entry name" value="2,3-Dihydroxybiphenyl 1,2-Dioxygenase, domain 1"/>
    <property type="match status" value="1"/>
</dbReference>
<dbReference type="InterPro" id="IPR029068">
    <property type="entry name" value="Glyas_Bleomycin-R_OHBP_Dase"/>
</dbReference>
<evidence type="ECO:0000313" key="2">
    <source>
        <dbReference type="EMBL" id="XCJ17963.1"/>
    </source>
</evidence>
<sequence length="75" mass="8801">MLESWEEKTAGQPGAINHIALDTNEIEKAFRAVKELNVEFKDEGIQELPYWEHGIKYFNFFGPNREIFEVCQILK</sequence>
<protein>
    <recommendedName>
        <fullName evidence="1">VOC domain-containing protein</fullName>
    </recommendedName>
</protein>
<dbReference type="RefSeq" id="WP_353949048.1">
    <property type="nucleotide sequence ID" value="NZ_CP159510.1"/>
</dbReference>
<feature type="domain" description="VOC" evidence="1">
    <location>
        <begin position="1"/>
        <end position="73"/>
    </location>
</feature>
<dbReference type="AlphaFoldDB" id="A0AAU8III4"/>
<gene>
    <name evidence="2" type="ORF">ABNN70_05735</name>
</gene>
<dbReference type="SUPFAM" id="SSF54593">
    <property type="entry name" value="Glyoxalase/Bleomycin resistance protein/Dihydroxybiphenyl dioxygenase"/>
    <property type="match status" value="1"/>
</dbReference>
<proteinExistence type="predicted"/>
<evidence type="ECO:0000259" key="1">
    <source>
        <dbReference type="PROSITE" id="PS51819"/>
    </source>
</evidence>
<name>A0AAU8III4_9BACL</name>
<dbReference type="InterPro" id="IPR037523">
    <property type="entry name" value="VOC_core"/>
</dbReference>
<dbReference type="EMBL" id="CP159510">
    <property type="protein sequence ID" value="XCJ17963.1"/>
    <property type="molecule type" value="Genomic_DNA"/>
</dbReference>
<reference evidence="2" key="1">
    <citation type="submission" date="2024-06" db="EMBL/GenBank/DDBJ databases">
        <authorList>
            <person name="Fan A."/>
            <person name="Zhang F.Y."/>
            <person name="Zhang L."/>
        </authorList>
    </citation>
    <scope>NUCLEOTIDE SEQUENCE</scope>
    <source>
        <strain evidence="2">Y61</strain>
    </source>
</reference>